<dbReference type="Proteomes" id="UP000324800">
    <property type="component" value="Unassembled WGS sequence"/>
</dbReference>
<name>A0A5J4TRM9_9EUKA</name>
<accession>A0A5J4TRM9</accession>
<evidence type="ECO:0000313" key="1">
    <source>
        <dbReference type="EMBL" id="KAA6360111.1"/>
    </source>
</evidence>
<sequence>MVKRTQAQQVAEIAMDARIKQEPYSQHSYSIDLMDDIEQTPTRRAHHKKFKVSQGKDSEETIKTMQEQIDEDLGVDMNKWKQFCNIDIKGINQEAMKYRLTGNENPIKIQQEKTNIEKGEQYGDAMTALSASQSTALTANAKALEGN</sequence>
<proteinExistence type="predicted"/>
<evidence type="ECO:0000313" key="2">
    <source>
        <dbReference type="Proteomes" id="UP000324800"/>
    </source>
</evidence>
<dbReference type="EMBL" id="SNRW01027412">
    <property type="protein sequence ID" value="KAA6360111.1"/>
    <property type="molecule type" value="Genomic_DNA"/>
</dbReference>
<comment type="caution">
    <text evidence="1">The sequence shown here is derived from an EMBL/GenBank/DDBJ whole genome shotgun (WGS) entry which is preliminary data.</text>
</comment>
<organism evidence="1 2">
    <name type="scientific">Streblomastix strix</name>
    <dbReference type="NCBI Taxonomy" id="222440"/>
    <lineage>
        <taxon>Eukaryota</taxon>
        <taxon>Metamonada</taxon>
        <taxon>Preaxostyla</taxon>
        <taxon>Oxymonadida</taxon>
        <taxon>Streblomastigidae</taxon>
        <taxon>Streblomastix</taxon>
    </lineage>
</organism>
<reference evidence="1 2" key="1">
    <citation type="submission" date="2019-03" db="EMBL/GenBank/DDBJ databases">
        <title>Single cell metagenomics reveals metabolic interactions within the superorganism composed of flagellate Streblomastix strix and complex community of Bacteroidetes bacteria on its surface.</title>
        <authorList>
            <person name="Treitli S.C."/>
            <person name="Kolisko M."/>
            <person name="Husnik F."/>
            <person name="Keeling P."/>
            <person name="Hampl V."/>
        </authorList>
    </citation>
    <scope>NUCLEOTIDE SEQUENCE [LARGE SCALE GENOMIC DNA]</scope>
    <source>
        <strain evidence="1">ST1C</strain>
    </source>
</reference>
<protein>
    <submittedName>
        <fullName evidence="1">Uncharacterized protein</fullName>
    </submittedName>
</protein>
<dbReference type="AlphaFoldDB" id="A0A5J4TRM9"/>
<feature type="non-terminal residue" evidence="1">
    <location>
        <position position="147"/>
    </location>
</feature>
<gene>
    <name evidence="1" type="ORF">EZS28_044362</name>
</gene>